<proteinExistence type="predicted"/>
<evidence type="ECO:0000313" key="2">
    <source>
        <dbReference type="EMBL" id="CAB4757828.1"/>
    </source>
</evidence>
<dbReference type="SUPFAM" id="SSF56801">
    <property type="entry name" value="Acetyl-CoA synthetase-like"/>
    <property type="match status" value="1"/>
</dbReference>
<dbReference type="Pfam" id="PF00501">
    <property type="entry name" value="AMP-binding"/>
    <property type="match status" value="1"/>
</dbReference>
<dbReference type="InterPro" id="IPR020845">
    <property type="entry name" value="AMP-binding_CS"/>
</dbReference>
<gene>
    <name evidence="2" type="ORF">UFOPK2844_00879</name>
</gene>
<evidence type="ECO:0000259" key="1">
    <source>
        <dbReference type="Pfam" id="PF00501"/>
    </source>
</evidence>
<dbReference type="PROSITE" id="PS00455">
    <property type="entry name" value="AMP_BINDING"/>
    <property type="match status" value="1"/>
</dbReference>
<name>A0A6J6UFJ1_9ZZZZ</name>
<protein>
    <submittedName>
        <fullName evidence="2">Unannotated protein</fullName>
    </submittedName>
</protein>
<dbReference type="InterPro" id="IPR050237">
    <property type="entry name" value="ATP-dep_AMP-bd_enzyme"/>
</dbReference>
<dbReference type="EMBL" id="CAEZZG010000012">
    <property type="protein sequence ID" value="CAB4757828.1"/>
    <property type="molecule type" value="Genomic_DNA"/>
</dbReference>
<dbReference type="InterPro" id="IPR045851">
    <property type="entry name" value="AMP-bd_C_sf"/>
</dbReference>
<dbReference type="PANTHER" id="PTHR43767">
    <property type="entry name" value="LONG-CHAIN-FATTY-ACID--COA LIGASE"/>
    <property type="match status" value="1"/>
</dbReference>
<organism evidence="2">
    <name type="scientific">freshwater metagenome</name>
    <dbReference type="NCBI Taxonomy" id="449393"/>
    <lineage>
        <taxon>unclassified sequences</taxon>
        <taxon>metagenomes</taxon>
        <taxon>ecological metagenomes</taxon>
    </lineage>
</organism>
<dbReference type="PANTHER" id="PTHR43767:SF1">
    <property type="entry name" value="NONRIBOSOMAL PEPTIDE SYNTHASE PES1 (EUROFUNG)-RELATED"/>
    <property type="match status" value="1"/>
</dbReference>
<sequence length="479" mass="53021">MDISGILNFFASLKPDALALVDDSSEITFSQLDTNVRRIAQLLQINEIDTSSLVCTMLPSTLDWQVTLALHILGASSFSKPVGSRLDEALRPDWLISTQLNPDFPEDRTFIVDSNFEKAVNQTDKLKSAPGFASPDFPARYFFTSGTSGAAKYLVVTAENLLAKIKHQGSSELVGDRDGLNLWQFGSTQSYRVALRSLNEGRTFYTSGYYDYRLPKILNKYPIRTISGSPIQIGSMIDSLIQTGTKVPRVRNVIMGGSAPTQLQINRIRQHMDARIYNSYGSTELGFVSMHEIVEGKTLGGIISPEVKLEIVDEKNSVLPKGEVGIIRYAKAKMPRSYFNSEAATNEYFQDDFFYPGDLGFLDQLGHLHISGRTNEVMNLGGVKISPEKIENIALGTPGVLDAAAFPMIDNKGVIRLALAYVKDSVFIKEDLQARYQKELTGINISKFVEVEEIPRNENGKIPRANLAEIIFGSGPRND</sequence>
<dbReference type="CDD" id="cd04433">
    <property type="entry name" value="AFD_class_I"/>
    <property type="match status" value="1"/>
</dbReference>
<accession>A0A6J6UFJ1</accession>
<dbReference type="GO" id="GO:0016878">
    <property type="term" value="F:acid-thiol ligase activity"/>
    <property type="evidence" value="ECO:0007669"/>
    <property type="project" value="UniProtKB-ARBA"/>
</dbReference>
<dbReference type="Gene3D" id="3.30.300.30">
    <property type="match status" value="1"/>
</dbReference>
<feature type="domain" description="AMP-dependent synthetase/ligase" evidence="1">
    <location>
        <begin position="12"/>
        <end position="339"/>
    </location>
</feature>
<dbReference type="InterPro" id="IPR000873">
    <property type="entry name" value="AMP-dep_synth/lig_dom"/>
</dbReference>
<reference evidence="2" key="1">
    <citation type="submission" date="2020-05" db="EMBL/GenBank/DDBJ databases">
        <authorList>
            <person name="Chiriac C."/>
            <person name="Salcher M."/>
            <person name="Ghai R."/>
            <person name="Kavagutti S V."/>
        </authorList>
    </citation>
    <scope>NUCLEOTIDE SEQUENCE</scope>
</reference>
<dbReference type="InterPro" id="IPR042099">
    <property type="entry name" value="ANL_N_sf"/>
</dbReference>
<dbReference type="AlphaFoldDB" id="A0A6J6UFJ1"/>
<dbReference type="Gene3D" id="3.40.50.12780">
    <property type="entry name" value="N-terminal domain of ligase-like"/>
    <property type="match status" value="1"/>
</dbReference>